<protein>
    <recommendedName>
        <fullName evidence="7">Chaperone SurA</fullName>
    </recommendedName>
    <alternativeName>
        <fullName evidence="7">Peptidyl-prolyl cis-trans isomerase SurA</fullName>
        <shortName evidence="7">PPIase SurA</shortName>
        <ecNumber evidence="7">5.2.1.8</ecNumber>
    </alternativeName>
    <alternativeName>
        <fullName evidence="7">Rotamase SurA</fullName>
    </alternativeName>
</protein>
<dbReference type="GO" id="GO:0042277">
    <property type="term" value="F:peptide binding"/>
    <property type="evidence" value="ECO:0007669"/>
    <property type="project" value="InterPro"/>
</dbReference>
<dbReference type="EMBL" id="NVVJ01000049">
    <property type="protein sequence ID" value="PCJ22858.1"/>
    <property type="molecule type" value="Genomic_DNA"/>
</dbReference>
<evidence type="ECO:0000313" key="10">
    <source>
        <dbReference type="Proteomes" id="UP000218327"/>
    </source>
</evidence>
<keyword evidence="5 7" id="KW-0143">Chaperone</keyword>
<keyword evidence="3 7" id="KW-0574">Periplasm</keyword>
<organism evidence="9 10">
    <name type="scientific">SAR86 cluster bacterium</name>
    <dbReference type="NCBI Taxonomy" id="2030880"/>
    <lineage>
        <taxon>Bacteria</taxon>
        <taxon>Pseudomonadati</taxon>
        <taxon>Pseudomonadota</taxon>
        <taxon>Gammaproteobacteria</taxon>
        <taxon>SAR86 cluster</taxon>
    </lineage>
</organism>
<comment type="caution">
    <text evidence="9">The sequence shown here is derived from an EMBL/GenBank/DDBJ whole genome shotgun (WGS) entry which is preliminary data.</text>
</comment>
<dbReference type="InterPro" id="IPR015391">
    <property type="entry name" value="SurA_N"/>
</dbReference>
<dbReference type="Gene3D" id="3.10.50.40">
    <property type="match status" value="2"/>
</dbReference>
<dbReference type="Gene3D" id="1.10.4030.10">
    <property type="entry name" value="Porin chaperone SurA, peptide-binding domain"/>
    <property type="match status" value="1"/>
</dbReference>
<evidence type="ECO:0000259" key="8">
    <source>
        <dbReference type="PROSITE" id="PS50198"/>
    </source>
</evidence>
<reference evidence="10" key="1">
    <citation type="submission" date="2017-08" db="EMBL/GenBank/DDBJ databases">
        <title>A dynamic microbial community with high functional redundancy inhabits the cold, oxic subseafloor aquifer.</title>
        <authorList>
            <person name="Tully B.J."/>
            <person name="Wheat C.G."/>
            <person name="Glazer B.T."/>
            <person name="Huber J.A."/>
        </authorList>
    </citation>
    <scope>NUCLEOTIDE SEQUENCE [LARGE SCALE GENOMIC DNA]</scope>
</reference>
<dbReference type="Proteomes" id="UP000218327">
    <property type="component" value="Unassembled WGS sequence"/>
</dbReference>
<keyword evidence="6 7" id="KW-0413">Isomerase</keyword>
<name>A0A2A5AVQ1_9GAMM</name>
<comment type="function">
    <text evidence="7">Chaperone involved in the correct folding and assembly of outer membrane proteins. Recognizes specific patterns of aromatic residues and the orientation of their side chains, which are found more frequently in integral outer membrane proteins. May act in both early periplasmic and late outer membrane-associated steps of protein maturation.</text>
</comment>
<dbReference type="SUPFAM" id="SSF54534">
    <property type="entry name" value="FKBP-like"/>
    <property type="match status" value="2"/>
</dbReference>
<dbReference type="GO" id="GO:0003755">
    <property type="term" value="F:peptidyl-prolyl cis-trans isomerase activity"/>
    <property type="evidence" value="ECO:0007669"/>
    <property type="project" value="UniProtKB-UniRule"/>
</dbReference>
<dbReference type="EC" id="5.2.1.8" evidence="7"/>
<dbReference type="PROSITE" id="PS50198">
    <property type="entry name" value="PPIC_PPIASE_2"/>
    <property type="match status" value="2"/>
</dbReference>
<comment type="subcellular location">
    <subcellularLocation>
        <location evidence="7">Periplasm</location>
    </subcellularLocation>
    <text evidence="7">Is capable of associating with the outer membrane.</text>
</comment>
<evidence type="ECO:0000256" key="5">
    <source>
        <dbReference type="ARBA" id="ARBA00023186"/>
    </source>
</evidence>
<dbReference type="InterPro" id="IPR000297">
    <property type="entry name" value="PPIase_PpiC"/>
</dbReference>
<evidence type="ECO:0000313" key="9">
    <source>
        <dbReference type="EMBL" id="PCJ22858.1"/>
    </source>
</evidence>
<gene>
    <name evidence="7" type="primary">surA</name>
    <name evidence="9" type="ORF">COA96_13285</name>
</gene>
<dbReference type="PANTHER" id="PTHR47637">
    <property type="entry name" value="CHAPERONE SURA"/>
    <property type="match status" value="1"/>
</dbReference>
<feature type="domain" description="PpiC" evidence="8">
    <location>
        <begin position="186"/>
        <end position="289"/>
    </location>
</feature>
<dbReference type="GO" id="GO:0051082">
    <property type="term" value="F:unfolded protein binding"/>
    <property type="evidence" value="ECO:0007669"/>
    <property type="project" value="UniProtKB-UniRule"/>
</dbReference>
<keyword evidence="4 7" id="KW-0697">Rotamase</keyword>
<dbReference type="HAMAP" id="MF_01183">
    <property type="entry name" value="Chaperone_SurA"/>
    <property type="match status" value="1"/>
</dbReference>
<dbReference type="SUPFAM" id="SSF109998">
    <property type="entry name" value="Triger factor/SurA peptide-binding domain-like"/>
    <property type="match status" value="1"/>
</dbReference>
<dbReference type="Pfam" id="PF00639">
    <property type="entry name" value="Rotamase"/>
    <property type="match status" value="2"/>
</dbReference>
<dbReference type="Pfam" id="PF09312">
    <property type="entry name" value="SurA_N"/>
    <property type="match status" value="1"/>
</dbReference>
<dbReference type="GO" id="GO:0050821">
    <property type="term" value="P:protein stabilization"/>
    <property type="evidence" value="ECO:0007669"/>
    <property type="project" value="InterPro"/>
</dbReference>
<evidence type="ECO:0000256" key="3">
    <source>
        <dbReference type="ARBA" id="ARBA00022764"/>
    </source>
</evidence>
<evidence type="ECO:0000256" key="2">
    <source>
        <dbReference type="ARBA" id="ARBA00022737"/>
    </source>
</evidence>
<evidence type="ECO:0000256" key="4">
    <source>
        <dbReference type="ARBA" id="ARBA00023110"/>
    </source>
</evidence>
<evidence type="ECO:0000256" key="1">
    <source>
        <dbReference type="ARBA" id="ARBA00022729"/>
    </source>
</evidence>
<dbReference type="PANTHER" id="PTHR47637:SF1">
    <property type="entry name" value="CHAPERONE SURA"/>
    <property type="match status" value="1"/>
</dbReference>
<dbReference type="InterPro" id="IPR050280">
    <property type="entry name" value="OMP_Chaperone_SurA"/>
</dbReference>
<dbReference type="InterPro" id="IPR046357">
    <property type="entry name" value="PPIase_dom_sf"/>
</dbReference>
<dbReference type="GO" id="GO:0043165">
    <property type="term" value="P:Gram-negative-bacterium-type cell outer membrane assembly"/>
    <property type="evidence" value="ECO:0007669"/>
    <property type="project" value="InterPro"/>
</dbReference>
<sequence>MNKSVAKPHSKARLTSLIPVICLGMCVLAAAPFVSAQRVLLDKIVVVVDSDVVLQSELESRMTEIRANAARANQSIPEEDELREEVLDVLIIENLQMQFAERVSIRFDDDSLNRVLNSMATNSNMSFDEYITALEDNGVYLQTREQIRQQMTMQELQRGMVNRRITITEQEIENFLNSETGREVMSADYLLDHLLIPTSSDETAEVKASKLKYAADLLAQIEEGTALGVVRFSAQQSNSDFPVEAIEFGWRKAEQLPDLFSDIVVDMSIGDIEGPIEAGNGFHVIQLADKRGGTDQMVEQTNIRHILLTPNEIRTDEQSLDAILELRQRIIDGENFASLARQNSDDASSVVGGGDLDWVSQGYMPLEMELVVDELDINELSEPFRSESGWHIAEVMDRRVSDLSLEYSRSQAENALRNRKFDLELQNWLIEIREEAFVEFVD</sequence>
<accession>A0A2A5AVQ1</accession>
<dbReference type="AlphaFoldDB" id="A0A2A5AVQ1"/>
<comment type="catalytic activity">
    <reaction evidence="7">
        <text>[protein]-peptidylproline (omega=180) = [protein]-peptidylproline (omega=0)</text>
        <dbReference type="Rhea" id="RHEA:16237"/>
        <dbReference type="Rhea" id="RHEA-COMP:10747"/>
        <dbReference type="Rhea" id="RHEA-COMP:10748"/>
        <dbReference type="ChEBI" id="CHEBI:83833"/>
        <dbReference type="ChEBI" id="CHEBI:83834"/>
        <dbReference type="EC" id="5.2.1.8"/>
    </reaction>
</comment>
<keyword evidence="2 7" id="KW-0677">Repeat</keyword>
<keyword evidence="1 7" id="KW-0732">Signal</keyword>
<evidence type="ECO:0000256" key="7">
    <source>
        <dbReference type="HAMAP-Rule" id="MF_01183"/>
    </source>
</evidence>
<evidence type="ECO:0000256" key="6">
    <source>
        <dbReference type="ARBA" id="ARBA00023235"/>
    </source>
</evidence>
<dbReference type="InterPro" id="IPR023034">
    <property type="entry name" value="PPIase_SurA"/>
</dbReference>
<feature type="domain" description="PpiC" evidence="8">
    <location>
        <begin position="298"/>
        <end position="397"/>
    </location>
</feature>
<comment type="domain">
    <text evidence="7">The PPIase activity resides only in the second parvulin domain. The N-terminal region and the C-terminal tail are necessary and sufficient for the chaperone activity of SurA. The PPIase activity is dispensable for SurA to function as a chaperone. The N-terminal region and the C-terminal tail are also required for porin recognition.</text>
</comment>
<dbReference type="InterPro" id="IPR027304">
    <property type="entry name" value="Trigger_fact/SurA_dom_sf"/>
</dbReference>
<dbReference type="GO" id="GO:0006457">
    <property type="term" value="P:protein folding"/>
    <property type="evidence" value="ECO:0007669"/>
    <property type="project" value="UniProtKB-UniRule"/>
</dbReference>
<proteinExistence type="inferred from homology"/>
<dbReference type="GO" id="GO:0030288">
    <property type="term" value="C:outer membrane-bounded periplasmic space"/>
    <property type="evidence" value="ECO:0007669"/>
    <property type="project" value="InterPro"/>
</dbReference>